<name>A0A5S4YUS8_9BRAD</name>
<reference evidence="1 2" key="1">
    <citation type="submission" date="2019-08" db="EMBL/GenBank/DDBJ databases">
        <title>Bradyrhizobium hipponensis sp. nov., a rhizobium isolated from a Lupinus angustifolius root nodule in Tunisia.</title>
        <authorList>
            <person name="Off K."/>
            <person name="Rejili M."/>
            <person name="Mars M."/>
            <person name="Brachmann A."/>
            <person name="Marin M."/>
        </authorList>
    </citation>
    <scope>NUCLEOTIDE SEQUENCE [LARGE SCALE GENOMIC DNA]</scope>
    <source>
        <strain evidence="2">aSej3</strain>
    </source>
</reference>
<sequence length="69" mass="7203">MLLQSTITCPHCGAAKTESMPTDACQFFYQCGGCGTRLKPKAGDCCVFCSYGSVPCPPIQENGKSACCG</sequence>
<comment type="caution">
    <text evidence="1">The sequence shown here is derived from an EMBL/GenBank/DDBJ whole genome shotgun (WGS) entry which is preliminary data.</text>
</comment>
<accession>A0A5S4YUS8</accession>
<dbReference type="InterPro" id="IPR047677">
    <property type="entry name" value="GDCCVxC"/>
</dbReference>
<proteinExistence type="predicted"/>
<dbReference type="NCBIfam" id="NF041374">
    <property type="entry name" value="GDCCVxC"/>
    <property type="match status" value="1"/>
</dbReference>
<keyword evidence="2" id="KW-1185">Reference proteome</keyword>
<evidence type="ECO:0000313" key="2">
    <source>
        <dbReference type="Proteomes" id="UP000324797"/>
    </source>
</evidence>
<organism evidence="1 2">
    <name type="scientific">Bradyrhizobium hipponense</name>
    <dbReference type="NCBI Taxonomy" id="2605638"/>
    <lineage>
        <taxon>Bacteria</taxon>
        <taxon>Pseudomonadati</taxon>
        <taxon>Pseudomonadota</taxon>
        <taxon>Alphaproteobacteria</taxon>
        <taxon>Hyphomicrobiales</taxon>
        <taxon>Nitrobacteraceae</taxon>
        <taxon>Bradyrhizobium</taxon>
    </lineage>
</organism>
<gene>
    <name evidence="1" type="ORF">FXV83_02360</name>
</gene>
<evidence type="ECO:0000313" key="1">
    <source>
        <dbReference type="EMBL" id="TYO68120.1"/>
    </source>
</evidence>
<protein>
    <submittedName>
        <fullName evidence="1">Uncharacterized protein</fullName>
    </submittedName>
</protein>
<dbReference type="EMBL" id="VSTH01000013">
    <property type="protein sequence ID" value="TYO68120.1"/>
    <property type="molecule type" value="Genomic_DNA"/>
</dbReference>
<dbReference type="RefSeq" id="WP_148737388.1">
    <property type="nucleotide sequence ID" value="NZ_VSTH01000013.1"/>
</dbReference>
<dbReference type="AlphaFoldDB" id="A0A5S4YUS8"/>
<dbReference type="Proteomes" id="UP000324797">
    <property type="component" value="Unassembled WGS sequence"/>
</dbReference>